<dbReference type="RefSeq" id="WP_158091627.1">
    <property type="nucleotide sequence ID" value="NZ_AMRU01000010.1"/>
</dbReference>
<keyword evidence="5" id="KW-1185">Reference proteome</keyword>
<dbReference type="InterPro" id="IPR027791">
    <property type="entry name" value="Galactosyl_T_C"/>
</dbReference>
<dbReference type="Gene3D" id="3.90.550.10">
    <property type="entry name" value="Spore Coat Polysaccharide Biosynthesis Protein SpsA, Chain A"/>
    <property type="match status" value="1"/>
</dbReference>
<dbReference type="KEGG" id="gfl:GRFL_0031"/>
<sequence length="274" mass="31657">MPDFSLIIIVSERREQLRNVLEQLHKSSVKPSEVLVIYMDDLPEILETGIALRNFRITGTSGKMPLAAARNFGAKYASFEKLFFLDVDCLPAPDFFERMLEDYSENSILSGTPYYLPADFDMDALEEQAVAHPAKPPISDRQPVADYNSFWSLCFLIGKEQFRSLGGFEEAYTGYGAEDTDFAQKLRKAEIPFFRSPAKVYHQYHPKYEPPLNHLEAICQNAEIFHQRWGFFPMEIWLKEFQKMGYITMKENKISILKFPSSEEIADCLTKKPY</sequence>
<dbReference type="PANTHER" id="PTHR43179:SF12">
    <property type="entry name" value="GALACTOFURANOSYLTRANSFERASE GLFT2"/>
    <property type="match status" value="1"/>
</dbReference>
<dbReference type="STRING" id="1229726.GRFL_0031"/>
<protein>
    <submittedName>
        <fullName evidence="4">Uncharacterized protein</fullName>
    </submittedName>
</protein>
<keyword evidence="2" id="KW-0328">Glycosyltransferase</keyword>
<dbReference type="InterPro" id="IPR029044">
    <property type="entry name" value="Nucleotide-diphossugar_trans"/>
</dbReference>
<evidence type="ECO:0000256" key="1">
    <source>
        <dbReference type="ARBA" id="ARBA00006739"/>
    </source>
</evidence>
<evidence type="ECO:0000256" key="3">
    <source>
        <dbReference type="ARBA" id="ARBA00022679"/>
    </source>
</evidence>
<proteinExistence type="inferred from homology"/>
<keyword evidence="3" id="KW-0808">Transferase</keyword>
<reference evidence="4 5" key="1">
    <citation type="submission" date="2016-07" db="EMBL/GenBank/DDBJ databases">
        <title>Multi-omics approach to identify versatile polysaccharide utilization systems of a marine flavobacterium Gramella flava.</title>
        <authorList>
            <person name="Tang K."/>
        </authorList>
    </citation>
    <scope>NUCLEOTIDE SEQUENCE [LARGE SCALE GENOMIC DNA]</scope>
    <source>
        <strain evidence="4 5">JLT2011</strain>
    </source>
</reference>
<dbReference type="Proteomes" id="UP000186230">
    <property type="component" value="Chromosome"/>
</dbReference>
<evidence type="ECO:0000256" key="2">
    <source>
        <dbReference type="ARBA" id="ARBA00022676"/>
    </source>
</evidence>
<dbReference type="Pfam" id="PF00535">
    <property type="entry name" value="Glycos_transf_2"/>
    <property type="match status" value="1"/>
</dbReference>
<organism evidence="4 5">
    <name type="scientific">Christiangramia flava JLT2011</name>
    <dbReference type="NCBI Taxonomy" id="1229726"/>
    <lineage>
        <taxon>Bacteria</taxon>
        <taxon>Pseudomonadati</taxon>
        <taxon>Bacteroidota</taxon>
        <taxon>Flavobacteriia</taxon>
        <taxon>Flavobacteriales</taxon>
        <taxon>Flavobacteriaceae</taxon>
        <taxon>Christiangramia</taxon>
    </lineage>
</organism>
<dbReference type="PANTHER" id="PTHR43179">
    <property type="entry name" value="RHAMNOSYLTRANSFERASE WBBL"/>
    <property type="match status" value="1"/>
</dbReference>
<gene>
    <name evidence="4" type="ORF">GRFL_0031</name>
</gene>
<dbReference type="InterPro" id="IPR001173">
    <property type="entry name" value="Glyco_trans_2-like"/>
</dbReference>
<dbReference type="AlphaFoldDB" id="A0A1L7I0S3"/>
<dbReference type="SUPFAM" id="SSF53448">
    <property type="entry name" value="Nucleotide-diphospho-sugar transferases"/>
    <property type="match status" value="1"/>
</dbReference>
<accession>A0A1L7I0S3</accession>
<dbReference type="GO" id="GO:0016757">
    <property type="term" value="F:glycosyltransferase activity"/>
    <property type="evidence" value="ECO:0007669"/>
    <property type="project" value="UniProtKB-KW"/>
</dbReference>
<name>A0A1L7I0S3_9FLAO</name>
<evidence type="ECO:0000313" key="5">
    <source>
        <dbReference type="Proteomes" id="UP000186230"/>
    </source>
</evidence>
<comment type="similarity">
    <text evidence="1">Belongs to the glycosyltransferase 2 family.</text>
</comment>
<dbReference type="EMBL" id="CP016359">
    <property type="protein sequence ID" value="APU66755.1"/>
    <property type="molecule type" value="Genomic_DNA"/>
</dbReference>
<evidence type="ECO:0000313" key="4">
    <source>
        <dbReference type="EMBL" id="APU66755.1"/>
    </source>
</evidence>
<dbReference type="Pfam" id="PF02709">
    <property type="entry name" value="Glyco_transf_7C"/>
    <property type="match status" value="1"/>
</dbReference>